<feature type="region of interest" description="Disordered" evidence="1">
    <location>
        <begin position="1"/>
        <end position="22"/>
    </location>
</feature>
<dbReference type="InterPro" id="IPR036465">
    <property type="entry name" value="vWFA_dom_sf"/>
</dbReference>
<dbReference type="AlphaFoldDB" id="A0A1H4AZD8"/>
<gene>
    <name evidence="2" type="ORF">SAMN05660420_02054</name>
</gene>
<dbReference type="OrthoDB" id="5430236at2"/>
<keyword evidence="3" id="KW-1185">Reference proteome</keyword>
<sequence>MKKKQITATDKKPPSLQKKSSSHEIGAFLKAAGEATVAQKGRLIFSLDATMSRQPTWDKAVTIQASMFDAVGKAGGLSVQLVFFRGINECRASKWVIHAAALRDLMLGIQCLGGQTQISKILDHANRETTKAKVAALVFIGDAIEENIDLLCQKAGELGIKGVRCFFFQDGYDVNVEKGFREMTRLTGGAYFRLGPDSAKELAELLGAIAVYARGGLKALANSDRRGERLLLEQISK</sequence>
<evidence type="ECO:0000256" key="1">
    <source>
        <dbReference type="SAM" id="MobiDB-lite"/>
    </source>
</evidence>
<organism evidence="2 3">
    <name type="scientific">Desulfuromusa kysingii</name>
    <dbReference type="NCBI Taxonomy" id="37625"/>
    <lineage>
        <taxon>Bacteria</taxon>
        <taxon>Pseudomonadati</taxon>
        <taxon>Thermodesulfobacteriota</taxon>
        <taxon>Desulfuromonadia</taxon>
        <taxon>Desulfuromonadales</taxon>
        <taxon>Geopsychrobacteraceae</taxon>
        <taxon>Desulfuromusa</taxon>
    </lineage>
</organism>
<proteinExistence type="predicted"/>
<name>A0A1H4AZD8_9BACT</name>
<evidence type="ECO:0008006" key="4">
    <source>
        <dbReference type="Google" id="ProtNLM"/>
    </source>
</evidence>
<dbReference type="EMBL" id="FNQN01000005">
    <property type="protein sequence ID" value="SEA41281.1"/>
    <property type="molecule type" value="Genomic_DNA"/>
</dbReference>
<reference evidence="2 3" key="1">
    <citation type="submission" date="2016-10" db="EMBL/GenBank/DDBJ databases">
        <authorList>
            <person name="de Groot N.N."/>
        </authorList>
    </citation>
    <scope>NUCLEOTIDE SEQUENCE [LARGE SCALE GENOMIC DNA]</scope>
    <source>
        <strain evidence="2 3">DSM 7343</strain>
    </source>
</reference>
<evidence type="ECO:0000313" key="2">
    <source>
        <dbReference type="EMBL" id="SEA41281.1"/>
    </source>
</evidence>
<dbReference type="STRING" id="37625.SAMN05660420_02054"/>
<evidence type="ECO:0000313" key="3">
    <source>
        <dbReference type="Proteomes" id="UP000199409"/>
    </source>
</evidence>
<dbReference type="Proteomes" id="UP000199409">
    <property type="component" value="Unassembled WGS sequence"/>
</dbReference>
<dbReference type="SUPFAM" id="SSF53300">
    <property type="entry name" value="vWA-like"/>
    <property type="match status" value="1"/>
</dbReference>
<protein>
    <recommendedName>
        <fullName evidence="4">VWA domain-containing protein</fullName>
    </recommendedName>
</protein>
<accession>A0A1H4AZD8</accession>